<feature type="DNA-binding region" description="H-T-H motif" evidence="3">
    <location>
        <begin position="28"/>
        <end position="47"/>
    </location>
</feature>
<evidence type="ECO:0000256" key="2">
    <source>
        <dbReference type="ARBA" id="ARBA00023125"/>
    </source>
</evidence>
<comment type="caution">
    <text evidence="5">The sequence shown here is derived from an EMBL/GenBank/DDBJ whole genome shotgun (WGS) entry which is preliminary data.</text>
</comment>
<sequence length="191" mass="22371">MRHSDETKRILANSLKEMMKSKAIEKISIREITDNANVNRQTFYYHFEDIYDLLKWTFQQEAVQLLAVHNSAKIWQEGLLQLFHYLDDNRTICLNALQSLGRGDLKRFFYADIHNILERVVKEHCNNLQASEQYLSFIIHFYTISLGGLVESWLAGEMEQTPEEIIEMIDTFIQDQLRGAQERIKGQASIS</sequence>
<dbReference type="Pfam" id="PF14278">
    <property type="entry name" value="TetR_C_8"/>
    <property type="match status" value="1"/>
</dbReference>
<gene>
    <name evidence="5" type="ORF">EC501_09125</name>
</gene>
<dbReference type="GO" id="GO:0003677">
    <property type="term" value="F:DNA binding"/>
    <property type="evidence" value="ECO:0007669"/>
    <property type="project" value="UniProtKB-UniRule"/>
</dbReference>
<dbReference type="PANTHER" id="PTHR43479">
    <property type="entry name" value="ACREF/ENVCD OPERON REPRESSOR-RELATED"/>
    <property type="match status" value="1"/>
</dbReference>
<dbReference type="Gene3D" id="1.10.357.10">
    <property type="entry name" value="Tetracycline Repressor, domain 2"/>
    <property type="match status" value="1"/>
</dbReference>
<evidence type="ECO:0000313" key="6">
    <source>
        <dbReference type="Proteomes" id="UP000279909"/>
    </source>
</evidence>
<dbReference type="Pfam" id="PF00440">
    <property type="entry name" value="TetR_N"/>
    <property type="match status" value="1"/>
</dbReference>
<evidence type="ECO:0000256" key="3">
    <source>
        <dbReference type="PROSITE-ProRule" id="PRU00335"/>
    </source>
</evidence>
<dbReference type="InterPro" id="IPR001647">
    <property type="entry name" value="HTH_TetR"/>
</dbReference>
<organism evidence="5 6">
    <name type="scientific">Lysinibacillus halotolerans</name>
    <dbReference type="NCBI Taxonomy" id="1368476"/>
    <lineage>
        <taxon>Bacteria</taxon>
        <taxon>Bacillati</taxon>
        <taxon>Bacillota</taxon>
        <taxon>Bacilli</taxon>
        <taxon>Bacillales</taxon>
        <taxon>Bacillaceae</taxon>
        <taxon>Lysinibacillus</taxon>
    </lineage>
</organism>
<keyword evidence="1" id="KW-0678">Repressor</keyword>
<dbReference type="RefSeq" id="WP_122971980.1">
    <property type="nucleotide sequence ID" value="NZ_RHLQ01000019.1"/>
</dbReference>
<dbReference type="AlphaFoldDB" id="A0A3M8H956"/>
<keyword evidence="6" id="KW-1185">Reference proteome</keyword>
<dbReference type="PANTHER" id="PTHR43479:SF7">
    <property type="entry name" value="TETR-FAMILY TRANSCRIPTIONAL REGULATOR"/>
    <property type="match status" value="1"/>
</dbReference>
<evidence type="ECO:0000256" key="1">
    <source>
        <dbReference type="ARBA" id="ARBA00022491"/>
    </source>
</evidence>
<dbReference type="Proteomes" id="UP000279909">
    <property type="component" value="Unassembled WGS sequence"/>
</dbReference>
<dbReference type="PROSITE" id="PS50977">
    <property type="entry name" value="HTH_TETR_2"/>
    <property type="match status" value="1"/>
</dbReference>
<proteinExistence type="predicted"/>
<dbReference type="OrthoDB" id="9810250at2"/>
<keyword evidence="2 3" id="KW-0238">DNA-binding</keyword>
<protein>
    <submittedName>
        <fullName evidence="5">TetR family transcriptional regulator</fullName>
    </submittedName>
</protein>
<dbReference type="InterPro" id="IPR009057">
    <property type="entry name" value="Homeodomain-like_sf"/>
</dbReference>
<name>A0A3M8H956_9BACI</name>
<evidence type="ECO:0000313" key="5">
    <source>
        <dbReference type="EMBL" id="RNC98967.1"/>
    </source>
</evidence>
<dbReference type="InterPro" id="IPR039532">
    <property type="entry name" value="TetR_C_Firmicutes"/>
</dbReference>
<dbReference type="InterPro" id="IPR050624">
    <property type="entry name" value="HTH-type_Tx_Regulator"/>
</dbReference>
<dbReference type="EMBL" id="RHLQ01000019">
    <property type="protein sequence ID" value="RNC98967.1"/>
    <property type="molecule type" value="Genomic_DNA"/>
</dbReference>
<feature type="domain" description="HTH tetR-type" evidence="4">
    <location>
        <begin position="5"/>
        <end position="65"/>
    </location>
</feature>
<evidence type="ECO:0000259" key="4">
    <source>
        <dbReference type="PROSITE" id="PS50977"/>
    </source>
</evidence>
<reference evidence="5 6" key="1">
    <citation type="journal article" date="2014" name="Int. J. Syst. Evol. Microbiol.">
        <title>Lysinibacillus halotolerans sp. nov., isolated from saline-alkaline soil.</title>
        <authorList>
            <person name="Kong D."/>
            <person name="Wang Y."/>
            <person name="Zhao B."/>
            <person name="Li Y."/>
            <person name="Song J."/>
            <person name="Zhai Y."/>
            <person name="Zhang C."/>
            <person name="Wang H."/>
            <person name="Chen X."/>
            <person name="Zhao B."/>
            <person name="Ruan Z."/>
        </authorList>
    </citation>
    <scope>NUCLEOTIDE SEQUENCE [LARGE SCALE GENOMIC DNA]</scope>
    <source>
        <strain evidence="5 6">MCCC 1A12703</strain>
    </source>
</reference>
<accession>A0A3M8H956</accession>
<dbReference type="SUPFAM" id="SSF46689">
    <property type="entry name" value="Homeodomain-like"/>
    <property type="match status" value="1"/>
</dbReference>